<feature type="compositionally biased region" description="Basic residues" evidence="1">
    <location>
        <begin position="84"/>
        <end position="95"/>
    </location>
</feature>
<dbReference type="Proteomes" id="UP001501920">
    <property type="component" value="Chromosome 4"/>
</dbReference>
<dbReference type="AlphaFoldDB" id="A0A3B4C5H5"/>
<reference evidence="2" key="2">
    <citation type="submission" date="2025-08" db="UniProtKB">
        <authorList>
            <consortium name="Ensembl"/>
        </authorList>
    </citation>
    <scope>IDENTIFICATION</scope>
</reference>
<organism evidence="2 3">
    <name type="scientific">Pygocentrus nattereri</name>
    <name type="common">Red-bellied piranha</name>
    <dbReference type="NCBI Taxonomy" id="42514"/>
    <lineage>
        <taxon>Eukaryota</taxon>
        <taxon>Metazoa</taxon>
        <taxon>Chordata</taxon>
        <taxon>Craniata</taxon>
        <taxon>Vertebrata</taxon>
        <taxon>Euteleostomi</taxon>
        <taxon>Actinopterygii</taxon>
        <taxon>Neopterygii</taxon>
        <taxon>Teleostei</taxon>
        <taxon>Ostariophysi</taxon>
        <taxon>Characiformes</taxon>
        <taxon>Characoidei</taxon>
        <taxon>Pygocentrus</taxon>
    </lineage>
</organism>
<dbReference type="Ensembl" id="ENSPNAT00000003734.2">
    <property type="protein sequence ID" value="ENSPNAP00000006330.2"/>
    <property type="gene ID" value="ENSPNAG00000002229.2"/>
</dbReference>
<accession>A0A3B4C5H5</accession>
<dbReference type="OMA" id="MISITEP"/>
<evidence type="ECO:0000256" key="1">
    <source>
        <dbReference type="SAM" id="MobiDB-lite"/>
    </source>
</evidence>
<protein>
    <submittedName>
        <fullName evidence="2">Uncharacterized protein</fullName>
    </submittedName>
</protein>
<feature type="compositionally biased region" description="Basic and acidic residues" evidence="1">
    <location>
        <begin position="71"/>
        <end position="83"/>
    </location>
</feature>
<name>A0A3B4C5H5_PYGNA</name>
<keyword evidence="3" id="KW-1185">Reference proteome</keyword>
<evidence type="ECO:0000313" key="2">
    <source>
        <dbReference type="Ensembl" id="ENSPNAP00000006330.2"/>
    </source>
</evidence>
<feature type="region of interest" description="Disordered" evidence="1">
    <location>
        <begin position="26"/>
        <end position="141"/>
    </location>
</feature>
<proteinExistence type="predicted"/>
<dbReference type="GeneTree" id="ENSGT00950000183246"/>
<feature type="compositionally biased region" description="Polar residues" evidence="1">
    <location>
        <begin position="111"/>
        <end position="124"/>
    </location>
</feature>
<reference evidence="2 3" key="1">
    <citation type="submission" date="2020-10" db="EMBL/GenBank/DDBJ databases">
        <title>Pygocentrus nattereri (red-bellied piranha) genome, fPygNat1, primary haplotype.</title>
        <authorList>
            <person name="Myers G."/>
            <person name="Meyer A."/>
            <person name="Karagic N."/>
            <person name="Pippel M."/>
            <person name="Winkler S."/>
            <person name="Tracey A."/>
            <person name="Wood J."/>
            <person name="Formenti G."/>
            <person name="Howe K."/>
            <person name="Fedrigo O."/>
            <person name="Jarvis E.D."/>
        </authorList>
    </citation>
    <scope>NUCLEOTIDE SEQUENCE [LARGE SCALE GENOMIC DNA]</scope>
</reference>
<feature type="compositionally biased region" description="Basic and acidic residues" evidence="1">
    <location>
        <begin position="36"/>
        <end position="48"/>
    </location>
</feature>
<reference evidence="2" key="3">
    <citation type="submission" date="2025-09" db="UniProtKB">
        <authorList>
            <consortium name="Ensembl"/>
        </authorList>
    </citation>
    <scope>IDENTIFICATION</scope>
</reference>
<evidence type="ECO:0000313" key="3">
    <source>
        <dbReference type="Proteomes" id="UP001501920"/>
    </source>
</evidence>
<sequence length="141" mass="15811">DHHHHAGELDLVRLGEALDGLEHHGEAERGEEDGVDERAHHLRADPAERVLVGGGGARGEAHGHERHHQRDHVGEHVEGVREHRERRRPAAHHHLHHEEAESQRQHPARSLQPSAPSLNTSTSPAVPEEQPDPLSRIRCCY</sequence>